<dbReference type="InterPro" id="IPR012864">
    <property type="entry name" value="PCO/ADO"/>
</dbReference>
<dbReference type="GO" id="GO:0016702">
    <property type="term" value="F:oxidoreductase activity, acting on single donors with incorporation of molecular oxygen, incorporation of two atoms of oxygen"/>
    <property type="evidence" value="ECO:0007669"/>
    <property type="project" value="InterPro"/>
</dbReference>
<accession>A0A9N7VKR4</accession>
<dbReference type="Pfam" id="PF07847">
    <property type="entry name" value="PCO_ADO"/>
    <property type="match status" value="1"/>
</dbReference>
<dbReference type="AlphaFoldDB" id="A0A9N7VKR4"/>
<gene>
    <name evidence="4" type="ORF">PLEPLA_LOCUS41848</name>
</gene>
<reference evidence="4" key="1">
    <citation type="submission" date="2020-03" db="EMBL/GenBank/DDBJ databases">
        <authorList>
            <person name="Weist P."/>
        </authorList>
    </citation>
    <scope>NUCLEOTIDE SEQUENCE</scope>
</reference>
<keyword evidence="5" id="KW-1185">Reference proteome</keyword>
<keyword evidence="1" id="KW-0479">Metal-binding</keyword>
<sequence>MCRYFEEVRLGTDFCRESKLTQTIVSARLNNRSESSADVSATQSELISPVTAVRAADGAYMHICETEVFSMGVFLLRPGASIPLHVHPDMNGNLRSNLIRKLPFQHIQLARRSRDTELKLLLLHLL</sequence>
<evidence type="ECO:0000256" key="2">
    <source>
        <dbReference type="ARBA" id="ARBA00023002"/>
    </source>
</evidence>
<evidence type="ECO:0000256" key="3">
    <source>
        <dbReference type="ARBA" id="ARBA00023004"/>
    </source>
</evidence>
<keyword evidence="3" id="KW-0408">Iron</keyword>
<keyword evidence="2" id="KW-0560">Oxidoreductase</keyword>
<dbReference type="SUPFAM" id="SSF51182">
    <property type="entry name" value="RmlC-like cupins"/>
    <property type="match status" value="1"/>
</dbReference>
<dbReference type="GO" id="GO:0046872">
    <property type="term" value="F:metal ion binding"/>
    <property type="evidence" value="ECO:0007669"/>
    <property type="project" value="UniProtKB-KW"/>
</dbReference>
<protein>
    <submittedName>
        <fullName evidence="4">Uncharacterized protein</fullName>
    </submittedName>
</protein>
<dbReference type="EMBL" id="CADEAL010004198">
    <property type="protein sequence ID" value="CAB1454086.1"/>
    <property type="molecule type" value="Genomic_DNA"/>
</dbReference>
<evidence type="ECO:0000256" key="1">
    <source>
        <dbReference type="ARBA" id="ARBA00022723"/>
    </source>
</evidence>
<dbReference type="InterPro" id="IPR011051">
    <property type="entry name" value="RmlC_Cupin_sf"/>
</dbReference>
<evidence type="ECO:0000313" key="4">
    <source>
        <dbReference type="EMBL" id="CAB1454086.1"/>
    </source>
</evidence>
<evidence type="ECO:0000313" key="5">
    <source>
        <dbReference type="Proteomes" id="UP001153269"/>
    </source>
</evidence>
<proteinExistence type="predicted"/>
<organism evidence="4 5">
    <name type="scientific">Pleuronectes platessa</name>
    <name type="common">European plaice</name>
    <dbReference type="NCBI Taxonomy" id="8262"/>
    <lineage>
        <taxon>Eukaryota</taxon>
        <taxon>Metazoa</taxon>
        <taxon>Chordata</taxon>
        <taxon>Craniata</taxon>
        <taxon>Vertebrata</taxon>
        <taxon>Euteleostomi</taxon>
        <taxon>Actinopterygii</taxon>
        <taxon>Neopterygii</taxon>
        <taxon>Teleostei</taxon>
        <taxon>Neoteleostei</taxon>
        <taxon>Acanthomorphata</taxon>
        <taxon>Carangaria</taxon>
        <taxon>Pleuronectiformes</taxon>
        <taxon>Pleuronectoidei</taxon>
        <taxon>Pleuronectidae</taxon>
        <taxon>Pleuronectes</taxon>
    </lineage>
</organism>
<dbReference type="Proteomes" id="UP001153269">
    <property type="component" value="Unassembled WGS sequence"/>
</dbReference>
<comment type="caution">
    <text evidence="4">The sequence shown here is derived from an EMBL/GenBank/DDBJ whole genome shotgun (WGS) entry which is preliminary data.</text>
</comment>
<name>A0A9N7VKR4_PLEPL</name>